<keyword evidence="2" id="KW-0472">Membrane</keyword>
<evidence type="ECO:0000313" key="4">
    <source>
        <dbReference type="Proteomes" id="UP000571554"/>
    </source>
</evidence>
<dbReference type="Proteomes" id="UP000571554">
    <property type="component" value="Unassembled WGS sequence"/>
</dbReference>
<feature type="compositionally biased region" description="Basic and acidic residues" evidence="1">
    <location>
        <begin position="47"/>
        <end position="69"/>
    </location>
</feature>
<keyword evidence="4" id="KW-1185">Reference proteome</keyword>
<keyword evidence="2" id="KW-0812">Transmembrane</keyword>
<accession>A0A7W9U4U6</accession>
<protein>
    <submittedName>
        <fullName evidence="3">Uncharacterized protein</fullName>
    </submittedName>
</protein>
<comment type="caution">
    <text evidence="3">The sequence shown here is derived from an EMBL/GenBank/DDBJ whole genome shotgun (WGS) entry which is preliminary data.</text>
</comment>
<sequence length="107" mass="11283">MKTSPHHGWDPASAKGRHITLFCVLGVSIAVGALIAPGPLLAEGTRHDTEQHGVAHRSHETSHHDENHRGGGYADGGYHGVYRGGDMAPPVVYVPAQEPGISLVLPL</sequence>
<dbReference type="RefSeq" id="WP_183733273.1">
    <property type="nucleotide sequence ID" value="NZ_JACHBW010000038.1"/>
</dbReference>
<gene>
    <name evidence="3" type="ORF">F4827_006922</name>
</gene>
<organism evidence="3 4">
    <name type="scientific">Paraburkholderia bannensis</name>
    <dbReference type="NCBI Taxonomy" id="765414"/>
    <lineage>
        <taxon>Bacteria</taxon>
        <taxon>Pseudomonadati</taxon>
        <taxon>Pseudomonadota</taxon>
        <taxon>Betaproteobacteria</taxon>
        <taxon>Burkholderiales</taxon>
        <taxon>Burkholderiaceae</taxon>
        <taxon>Paraburkholderia</taxon>
    </lineage>
</organism>
<evidence type="ECO:0000256" key="2">
    <source>
        <dbReference type="SAM" id="Phobius"/>
    </source>
</evidence>
<name>A0A7W9U4U6_9BURK</name>
<reference evidence="3 4" key="1">
    <citation type="submission" date="2020-08" db="EMBL/GenBank/DDBJ databases">
        <title>Above-ground endophytic microbial communities from plants in different locations in the United States.</title>
        <authorList>
            <person name="Frank C."/>
        </authorList>
    </citation>
    <scope>NUCLEOTIDE SEQUENCE [LARGE SCALE GENOMIC DNA]</scope>
    <source>
        <strain evidence="3 4">WP4_2_2</strain>
    </source>
</reference>
<keyword evidence="2" id="KW-1133">Transmembrane helix</keyword>
<proteinExistence type="predicted"/>
<evidence type="ECO:0000313" key="3">
    <source>
        <dbReference type="EMBL" id="MBB6107042.1"/>
    </source>
</evidence>
<evidence type="ECO:0000256" key="1">
    <source>
        <dbReference type="SAM" id="MobiDB-lite"/>
    </source>
</evidence>
<dbReference type="EMBL" id="JACHBW010000038">
    <property type="protein sequence ID" value="MBB6107042.1"/>
    <property type="molecule type" value="Genomic_DNA"/>
</dbReference>
<feature type="transmembrane region" description="Helical" evidence="2">
    <location>
        <begin position="21"/>
        <end position="42"/>
    </location>
</feature>
<feature type="region of interest" description="Disordered" evidence="1">
    <location>
        <begin position="47"/>
        <end position="76"/>
    </location>
</feature>
<dbReference type="AlphaFoldDB" id="A0A7W9U4U6"/>